<dbReference type="EMBL" id="SSTE01022979">
    <property type="protein sequence ID" value="KAA0026126.1"/>
    <property type="molecule type" value="Genomic_DNA"/>
</dbReference>
<dbReference type="Proteomes" id="UP000321393">
    <property type="component" value="Unassembled WGS sequence"/>
</dbReference>
<accession>A0A5A7SK01</accession>
<comment type="caution">
    <text evidence="2">The sequence shown here is derived from an EMBL/GenBank/DDBJ whole genome shotgun (WGS) entry which is preliminary data.</text>
</comment>
<name>A0A5A7SK01_CUCMM</name>
<protein>
    <submittedName>
        <fullName evidence="2">NAC domain-containing protein 21/22-like</fullName>
    </submittedName>
</protein>
<evidence type="ECO:0000313" key="2">
    <source>
        <dbReference type="EMBL" id="KAA0026126.1"/>
    </source>
</evidence>
<reference evidence="4 5" key="1">
    <citation type="submission" date="2019-08" db="EMBL/GenBank/DDBJ databases">
        <title>Draft genome sequences of two oriental melons (Cucumis melo L. var makuwa).</title>
        <authorList>
            <person name="Kwon S.-Y."/>
        </authorList>
    </citation>
    <scope>NUCLEOTIDE SEQUENCE [LARGE SCALE GENOMIC DNA]</scope>
    <source>
        <strain evidence="5">cv. Chang Bougi</strain>
        <strain evidence="4">cv. SW 3</strain>
        <tissue evidence="2">Leaf</tissue>
    </source>
</reference>
<gene>
    <name evidence="3" type="ORF">E5676_scaffold263G00280</name>
    <name evidence="2" type="ORF">E6C27_scaffold19G00750</name>
</gene>
<evidence type="ECO:0000256" key="1">
    <source>
        <dbReference type="SAM" id="MobiDB-lite"/>
    </source>
</evidence>
<evidence type="ECO:0000313" key="4">
    <source>
        <dbReference type="Proteomes" id="UP000321393"/>
    </source>
</evidence>
<feature type="region of interest" description="Disordered" evidence="1">
    <location>
        <begin position="1"/>
        <end position="20"/>
    </location>
</feature>
<sequence length="90" mass="10117">MQQDYHGHNRSNQSVPLASASSSYMQFPPAVDGIKLPWNNNINNNVEEVGGGFKLNGVLDHHDYSTIQQMKFEIEDSIQNGFIPFGYFIA</sequence>
<feature type="compositionally biased region" description="Polar residues" evidence="1">
    <location>
        <begin position="10"/>
        <end position="20"/>
    </location>
</feature>
<organism evidence="2 4">
    <name type="scientific">Cucumis melo var. makuwa</name>
    <name type="common">Oriental melon</name>
    <dbReference type="NCBI Taxonomy" id="1194695"/>
    <lineage>
        <taxon>Eukaryota</taxon>
        <taxon>Viridiplantae</taxon>
        <taxon>Streptophyta</taxon>
        <taxon>Embryophyta</taxon>
        <taxon>Tracheophyta</taxon>
        <taxon>Spermatophyta</taxon>
        <taxon>Magnoliopsida</taxon>
        <taxon>eudicotyledons</taxon>
        <taxon>Gunneridae</taxon>
        <taxon>Pentapetalae</taxon>
        <taxon>rosids</taxon>
        <taxon>fabids</taxon>
        <taxon>Cucurbitales</taxon>
        <taxon>Cucurbitaceae</taxon>
        <taxon>Benincaseae</taxon>
        <taxon>Cucumis</taxon>
    </lineage>
</organism>
<dbReference type="EMBL" id="SSTD01010688">
    <property type="protein sequence ID" value="TYK11586.1"/>
    <property type="molecule type" value="Genomic_DNA"/>
</dbReference>
<proteinExistence type="predicted"/>
<dbReference type="Proteomes" id="UP000321947">
    <property type="component" value="Unassembled WGS sequence"/>
</dbReference>
<evidence type="ECO:0000313" key="3">
    <source>
        <dbReference type="EMBL" id="TYK11586.1"/>
    </source>
</evidence>
<evidence type="ECO:0000313" key="5">
    <source>
        <dbReference type="Proteomes" id="UP000321947"/>
    </source>
</evidence>
<dbReference type="AlphaFoldDB" id="A0A5A7SK01"/>